<evidence type="ECO:0008006" key="3">
    <source>
        <dbReference type="Google" id="ProtNLM"/>
    </source>
</evidence>
<keyword evidence="2" id="KW-1185">Reference proteome</keyword>
<name>D4LXJ3_9FIRM</name>
<dbReference type="PATRIC" id="fig|657314.3.peg.578"/>
<evidence type="ECO:0000313" key="1">
    <source>
        <dbReference type="EMBL" id="CBL22346.1"/>
    </source>
</evidence>
<protein>
    <recommendedName>
        <fullName evidence="3">Phage integrase family</fullName>
    </recommendedName>
</protein>
<evidence type="ECO:0000313" key="2">
    <source>
        <dbReference type="Proteomes" id="UP000008955"/>
    </source>
</evidence>
<dbReference type="KEGG" id="rob:CK5_08130"/>
<dbReference type="AlphaFoldDB" id="D4LXJ3"/>
<organism evidence="1 2">
    <name type="scientific">Blautia obeum A2-162</name>
    <dbReference type="NCBI Taxonomy" id="657314"/>
    <lineage>
        <taxon>Bacteria</taxon>
        <taxon>Bacillati</taxon>
        <taxon>Bacillota</taxon>
        <taxon>Clostridia</taxon>
        <taxon>Lachnospirales</taxon>
        <taxon>Lachnospiraceae</taxon>
        <taxon>Blautia</taxon>
    </lineage>
</organism>
<reference evidence="1 2" key="1">
    <citation type="submission" date="2010-03" db="EMBL/GenBank/DDBJ databases">
        <title>The genome sequence of Ruminococcus obeum A2-162.</title>
        <authorList>
            <consortium name="metaHIT consortium -- http://www.metahit.eu/"/>
            <person name="Pajon A."/>
            <person name="Turner K."/>
            <person name="Parkhill J."/>
            <person name="Duncan S."/>
            <person name="Flint H."/>
        </authorList>
    </citation>
    <scope>NUCLEOTIDE SEQUENCE [LARGE SCALE GENOMIC DNA]</scope>
    <source>
        <strain evidence="1 2">A2-162</strain>
    </source>
</reference>
<accession>D4LXJ3</accession>
<gene>
    <name evidence="1" type="ORF">CK5_08130</name>
</gene>
<dbReference type="EMBL" id="FP929054">
    <property type="protein sequence ID" value="CBL22346.1"/>
    <property type="molecule type" value="Genomic_DNA"/>
</dbReference>
<sequence length="56" mass="6303">MGHSDIGVTLNVYTHVGLDDAEKELKKMQGLENARKEMGISDKDDKPLKQNMFKVV</sequence>
<reference evidence="1 2" key="2">
    <citation type="submission" date="2010-03" db="EMBL/GenBank/DDBJ databases">
        <authorList>
            <person name="Pajon A."/>
        </authorList>
    </citation>
    <scope>NUCLEOTIDE SEQUENCE [LARGE SCALE GENOMIC DNA]</scope>
    <source>
        <strain evidence="1 2">A2-162</strain>
    </source>
</reference>
<dbReference type="Proteomes" id="UP000008955">
    <property type="component" value="Chromosome"/>
</dbReference>
<dbReference type="HOGENOM" id="CLU_200551_0_0_9"/>
<proteinExistence type="predicted"/>